<keyword evidence="1" id="KW-0472">Membrane</keyword>
<feature type="transmembrane region" description="Helical" evidence="1">
    <location>
        <begin position="61"/>
        <end position="84"/>
    </location>
</feature>
<feature type="transmembrane region" description="Helical" evidence="1">
    <location>
        <begin position="21"/>
        <end position="41"/>
    </location>
</feature>
<accession>A0ABM5M1W3</accession>
<dbReference type="Proteomes" id="UP000006867">
    <property type="component" value="Chromosome"/>
</dbReference>
<name>A0ABM5M1W3_BACA1</name>
<evidence type="ECO:0000313" key="2">
    <source>
        <dbReference type="EMBL" id="ADP34152.1"/>
    </source>
</evidence>
<keyword evidence="1" id="KW-0812">Transmembrane</keyword>
<dbReference type="RefSeq" id="WP_003326600.1">
    <property type="nucleotide sequence ID" value="NC_014639.1"/>
</dbReference>
<keyword evidence="3" id="KW-1185">Reference proteome</keyword>
<evidence type="ECO:0000256" key="1">
    <source>
        <dbReference type="SAM" id="Phobius"/>
    </source>
</evidence>
<feature type="transmembrane region" description="Helical" evidence="1">
    <location>
        <begin position="89"/>
        <end position="106"/>
    </location>
</feature>
<keyword evidence="1" id="KW-1133">Transmembrane helix</keyword>
<sequence>METNSRLMRTLKQSVPATFRLFLALNFLLYGLAKLVIGQFGVPSAESVMANGEGFGMVWEFFGYSRLYEIFIGVGETAAAILLLIPRTYTLGAVVFLPIIANVAMVNYCFNIGVQDLSTVLLIMCLILLWIDRGKLFAVFFQHPAENKKVTKL</sequence>
<organism evidence="2 3">
    <name type="scientific">Bacillus atrophaeus (strain 1942)</name>
    <dbReference type="NCBI Taxonomy" id="720555"/>
    <lineage>
        <taxon>Bacteria</taxon>
        <taxon>Bacillati</taxon>
        <taxon>Bacillota</taxon>
        <taxon>Bacilli</taxon>
        <taxon>Bacillales</taxon>
        <taxon>Bacillaceae</taxon>
        <taxon>Bacillus</taxon>
    </lineage>
</organism>
<proteinExistence type="predicted"/>
<evidence type="ECO:0000313" key="3">
    <source>
        <dbReference type="Proteomes" id="UP000006867"/>
    </source>
</evidence>
<dbReference type="EMBL" id="CP002207">
    <property type="protein sequence ID" value="ADP34152.1"/>
    <property type="molecule type" value="Genomic_DNA"/>
</dbReference>
<feature type="transmembrane region" description="Helical" evidence="1">
    <location>
        <begin position="112"/>
        <end position="131"/>
    </location>
</feature>
<protein>
    <submittedName>
        <fullName evidence="2">Integral inner membrane protein</fullName>
    </submittedName>
</protein>
<reference evidence="2 3" key="1">
    <citation type="journal article" date="2011" name="Front. Microbiol.">
        <title>Genomic signatures of strain selection and enhancement in Bacillus atrophaeus var. globigii, a historical biowarfare simulant.</title>
        <authorList>
            <person name="Gibbons H.S."/>
            <person name="Broomall S.M."/>
            <person name="McNew L.A."/>
            <person name="Daligault H."/>
            <person name="Chapman C."/>
            <person name="Bruce D."/>
            <person name="Karavis M."/>
            <person name="Krepps M."/>
            <person name="McGregor P.A."/>
            <person name="Hong C."/>
            <person name="Park K.H."/>
            <person name="Akmal A."/>
            <person name="Feldman A."/>
            <person name="Lin J.S."/>
            <person name="Chang W.E."/>
            <person name="Higgs B.W."/>
            <person name="Demirev P."/>
            <person name="Lindquist J."/>
            <person name="Liem A."/>
            <person name="Fochler E."/>
            <person name="Read T.D."/>
            <person name="Tapia R."/>
            <person name="Johnson S."/>
            <person name="Bishop-Lilly K.A."/>
            <person name="Detter C."/>
            <person name="Han C."/>
            <person name="Sozhamannan S."/>
            <person name="Rosenzweig C.N."/>
            <person name="Skowronski E.W."/>
        </authorList>
    </citation>
    <scope>NUCLEOTIDE SEQUENCE [LARGE SCALE GENOMIC DNA]</scope>
    <source>
        <strain evidence="2 3">1942</strain>
    </source>
</reference>
<gene>
    <name evidence="2" type="ordered locus">BATR1942_16165</name>
</gene>